<feature type="region of interest" description="Disordered" evidence="1">
    <location>
        <begin position="145"/>
        <end position="165"/>
    </location>
</feature>
<comment type="caution">
    <text evidence="2">The sequence shown here is derived from an EMBL/GenBank/DDBJ whole genome shotgun (WGS) entry which is preliminary data.</text>
</comment>
<proteinExistence type="predicted"/>
<sequence length="165" mass="18492">FLFKFDNSTSCDLVLRNGPWEVWGTYLALKRWEEGMSNIPVWVKLANVPSELWTRPGLSYVASALGVPLCMDAATSASNRLSFARVCVHMKASSRFPNSFKVRRRNGILSDVMVQYVWKPSVCSVCRVFDHSSKQCHLVERKEPTVQVNGGPGGGLDPPEQIFSR</sequence>
<gene>
    <name evidence="2" type="ORF">CFOL_v3_13630</name>
</gene>
<dbReference type="Proteomes" id="UP000187406">
    <property type="component" value="Unassembled WGS sequence"/>
</dbReference>
<keyword evidence="3" id="KW-1185">Reference proteome</keyword>
<accession>A0A1Q3BQK8</accession>
<dbReference type="EMBL" id="BDDD01000785">
    <property type="protein sequence ID" value="GAV70132.1"/>
    <property type="molecule type" value="Genomic_DNA"/>
</dbReference>
<reference evidence="3" key="1">
    <citation type="submission" date="2016-04" db="EMBL/GenBank/DDBJ databases">
        <title>Cephalotus genome sequencing.</title>
        <authorList>
            <person name="Fukushima K."/>
            <person name="Hasebe M."/>
            <person name="Fang X."/>
        </authorList>
    </citation>
    <scope>NUCLEOTIDE SEQUENCE [LARGE SCALE GENOMIC DNA]</scope>
    <source>
        <strain evidence="3">cv. St1</strain>
    </source>
</reference>
<dbReference type="AlphaFoldDB" id="A0A1Q3BQK8"/>
<name>A0A1Q3BQK8_CEPFO</name>
<protein>
    <submittedName>
        <fullName evidence="2">DUF4283 domain-containing protein</fullName>
    </submittedName>
</protein>
<evidence type="ECO:0000256" key="1">
    <source>
        <dbReference type="SAM" id="MobiDB-lite"/>
    </source>
</evidence>
<dbReference type="InterPro" id="IPR040256">
    <property type="entry name" value="At4g02000-like"/>
</dbReference>
<feature type="non-terminal residue" evidence="2">
    <location>
        <position position="1"/>
    </location>
</feature>
<dbReference type="InParanoid" id="A0A1Q3BQK8"/>
<evidence type="ECO:0000313" key="3">
    <source>
        <dbReference type="Proteomes" id="UP000187406"/>
    </source>
</evidence>
<evidence type="ECO:0000313" key="2">
    <source>
        <dbReference type="EMBL" id="GAV70132.1"/>
    </source>
</evidence>
<dbReference type="OrthoDB" id="1939300at2759"/>
<dbReference type="PANTHER" id="PTHR31286">
    <property type="entry name" value="GLYCINE-RICH CELL WALL STRUCTURAL PROTEIN 1.8-LIKE"/>
    <property type="match status" value="1"/>
</dbReference>
<organism evidence="2 3">
    <name type="scientific">Cephalotus follicularis</name>
    <name type="common">Albany pitcher plant</name>
    <dbReference type="NCBI Taxonomy" id="3775"/>
    <lineage>
        <taxon>Eukaryota</taxon>
        <taxon>Viridiplantae</taxon>
        <taxon>Streptophyta</taxon>
        <taxon>Embryophyta</taxon>
        <taxon>Tracheophyta</taxon>
        <taxon>Spermatophyta</taxon>
        <taxon>Magnoliopsida</taxon>
        <taxon>eudicotyledons</taxon>
        <taxon>Gunneridae</taxon>
        <taxon>Pentapetalae</taxon>
        <taxon>rosids</taxon>
        <taxon>fabids</taxon>
        <taxon>Oxalidales</taxon>
        <taxon>Cephalotaceae</taxon>
        <taxon>Cephalotus</taxon>
    </lineage>
</organism>
<dbReference type="PANTHER" id="PTHR31286:SF180">
    <property type="entry name" value="OS10G0362600 PROTEIN"/>
    <property type="match status" value="1"/>
</dbReference>